<dbReference type="STRING" id="42155.A0A0R3R3T4"/>
<evidence type="ECO:0000259" key="2">
    <source>
        <dbReference type="PROSITE" id="PS50235"/>
    </source>
</evidence>
<accession>A0A0R3R3T4</accession>
<dbReference type="InterPro" id="IPR018200">
    <property type="entry name" value="USP_CS"/>
</dbReference>
<dbReference type="AlphaFoldDB" id="A0A0R3R3T4"/>
<dbReference type="Pfam" id="PF00443">
    <property type="entry name" value="UCH"/>
    <property type="match status" value="1"/>
</dbReference>
<dbReference type="EMBL" id="UZAG01019368">
    <property type="protein sequence ID" value="VDO43431.1"/>
    <property type="molecule type" value="Genomic_DNA"/>
</dbReference>
<protein>
    <submittedName>
        <fullName evidence="5">USP domain-containing protein</fullName>
    </submittedName>
</protein>
<evidence type="ECO:0000313" key="3">
    <source>
        <dbReference type="EMBL" id="VDO43431.1"/>
    </source>
</evidence>
<gene>
    <name evidence="3" type="ORF">BTMF_LOCUS12671</name>
</gene>
<evidence type="ECO:0000313" key="5">
    <source>
        <dbReference type="WBParaSite" id="BTMF_0001467401-mRNA-1"/>
    </source>
</evidence>
<dbReference type="PROSITE" id="PS50235">
    <property type="entry name" value="USP_3"/>
    <property type="match status" value="1"/>
</dbReference>
<keyword evidence="4" id="KW-1185">Reference proteome</keyword>
<reference evidence="3 4" key="2">
    <citation type="submission" date="2018-11" db="EMBL/GenBank/DDBJ databases">
        <authorList>
            <consortium name="Pathogen Informatics"/>
        </authorList>
    </citation>
    <scope>NUCLEOTIDE SEQUENCE [LARGE SCALE GENOMIC DNA]</scope>
</reference>
<evidence type="ECO:0000313" key="4">
    <source>
        <dbReference type="Proteomes" id="UP000280834"/>
    </source>
</evidence>
<dbReference type="GO" id="GO:0016579">
    <property type="term" value="P:protein deubiquitination"/>
    <property type="evidence" value="ECO:0007669"/>
    <property type="project" value="InterPro"/>
</dbReference>
<dbReference type="InterPro" id="IPR028889">
    <property type="entry name" value="USP"/>
</dbReference>
<dbReference type="Gene3D" id="3.90.70.10">
    <property type="entry name" value="Cysteine proteinases"/>
    <property type="match status" value="1"/>
</dbReference>
<dbReference type="WBParaSite" id="BTMF_0001467401-mRNA-1">
    <property type="protein sequence ID" value="BTMF_0001467401-mRNA-1"/>
    <property type="gene ID" value="BTMF_0001467401"/>
</dbReference>
<dbReference type="SUPFAM" id="SSF54001">
    <property type="entry name" value="Cysteine proteinases"/>
    <property type="match status" value="1"/>
</dbReference>
<dbReference type="GO" id="GO:0004843">
    <property type="term" value="F:cysteine-type deubiquitinase activity"/>
    <property type="evidence" value="ECO:0007669"/>
    <property type="project" value="InterPro"/>
</dbReference>
<dbReference type="GO" id="GO:0005634">
    <property type="term" value="C:nucleus"/>
    <property type="evidence" value="ECO:0007669"/>
    <property type="project" value="TreeGrafter"/>
</dbReference>
<dbReference type="InterPro" id="IPR001394">
    <property type="entry name" value="Peptidase_C19_UCH"/>
</dbReference>
<dbReference type="Proteomes" id="UP000280834">
    <property type="component" value="Unassembled WGS sequence"/>
</dbReference>
<dbReference type="GO" id="GO:0005829">
    <property type="term" value="C:cytosol"/>
    <property type="evidence" value="ECO:0007669"/>
    <property type="project" value="TreeGrafter"/>
</dbReference>
<dbReference type="PANTHER" id="PTHR24006">
    <property type="entry name" value="UBIQUITIN CARBOXYL-TERMINAL HYDROLASE"/>
    <property type="match status" value="1"/>
</dbReference>
<feature type="domain" description="USP" evidence="2">
    <location>
        <begin position="1"/>
        <end position="78"/>
    </location>
</feature>
<sequence>MVLLARRHQKLNCTKYCLRGVIVHSGQANGGHYYSFIRSEEDSGRWFKFDDVDVTEWHLNKECLVFYDVTSSFLYAWKIGLFEFLHFEEMQSMWFGGEYITETFENSSSHYQKKRQKRWWNAYLLIYEKISATGASVVSSSVELTTSCSSTQPSHSSSNSPLSLDKKIGAMSISTRIRQMPPKLEALVRGKNTCAMHERSQYTSNYFQFIRDICSRAVRMITRMNLELQDDYYLLTTKLLSKFLFSTGLRAKKTLRSGNVTEWQKTYEILFTSSKPSRGWFICNIIFQSKMVVLYLLTAPSTDVRYFFTNIFVTLLNATAHDYFDVIRPYMRGSFGDINFNSTNVSVAGDCPDFKIDAVYKAGDTLSDMFITLLLIIPRNYFTEFSTYPTQYITLFNLYALSGLEQKRQLVRKGALHALLMLISREDYHIK</sequence>
<dbReference type="PANTHER" id="PTHR24006:SF827">
    <property type="entry name" value="UBIQUITIN CARBOXYL-TERMINAL HYDROLASE 34"/>
    <property type="match status" value="1"/>
</dbReference>
<comment type="similarity">
    <text evidence="1">Belongs to the peptidase C19 family.</text>
</comment>
<reference evidence="5" key="1">
    <citation type="submission" date="2017-02" db="UniProtKB">
        <authorList>
            <consortium name="WormBaseParasite"/>
        </authorList>
    </citation>
    <scope>IDENTIFICATION</scope>
</reference>
<name>A0A0R3R3T4_9BILA</name>
<organism evidence="5">
    <name type="scientific">Brugia timori</name>
    <dbReference type="NCBI Taxonomy" id="42155"/>
    <lineage>
        <taxon>Eukaryota</taxon>
        <taxon>Metazoa</taxon>
        <taxon>Ecdysozoa</taxon>
        <taxon>Nematoda</taxon>
        <taxon>Chromadorea</taxon>
        <taxon>Rhabditida</taxon>
        <taxon>Spirurina</taxon>
        <taxon>Spiruromorpha</taxon>
        <taxon>Filarioidea</taxon>
        <taxon>Onchocercidae</taxon>
        <taxon>Brugia</taxon>
    </lineage>
</organism>
<dbReference type="PROSITE" id="PS00973">
    <property type="entry name" value="USP_2"/>
    <property type="match status" value="1"/>
</dbReference>
<dbReference type="InterPro" id="IPR050164">
    <property type="entry name" value="Peptidase_C19"/>
</dbReference>
<evidence type="ECO:0000256" key="1">
    <source>
        <dbReference type="ARBA" id="ARBA00009085"/>
    </source>
</evidence>
<dbReference type="InterPro" id="IPR038765">
    <property type="entry name" value="Papain-like_cys_pep_sf"/>
</dbReference>
<proteinExistence type="inferred from homology"/>